<protein>
    <submittedName>
        <fullName evidence="2">Uncharacterized protein</fullName>
    </submittedName>
</protein>
<comment type="caution">
    <text evidence="2">The sequence shown here is derived from an EMBL/GenBank/DDBJ whole genome shotgun (WGS) entry which is preliminary data.</text>
</comment>
<name>A0AAW2B9V2_9ROSI</name>
<feature type="region of interest" description="Disordered" evidence="1">
    <location>
        <begin position="73"/>
        <end position="101"/>
    </location>
</feature>
<feature type="compositionally biased region" description="Basic residues" evidence="1">
    <location>
        <begin position="77"/>
        <end position="86"/>
    </location>
</feature>
<accession>A0AAW2B9V2</accession>
<proteinExistence type="predicted"/>
<dbReference type="EMBL" id="JAZDWU010000016">
    <property type="protein sequence ID" value="KAK9982883.1"/>
    <property type="molecule type" value="Genomic_DNA"/>
</dbReference>
<dbReference type="Proteomes" id="UP001459277">
    <property type="component" value="Unassembled WGS sequence"/>
</dbReference>
<dbReference type="EMBL" id="JAZDWU010000154">
    <property type="protein sequence ID" value="KAK9982082.1"/>
    <property type="molecule type" value="Genomic_DNA"/>
</dbReference>
<gene>
    <name evidence="2" type="ORF">SO802_035011</name>
    <name evidence="3" type="ORF">SO802_035392</name>
</gene>
<evidence type="ECO:0000313" key="4">
    <source>
        <dbReference type="Proteomes" id="UP001459277"/>
    </source>
</evidence>
<reference evidence="2 4" key="1">
    <citation type="submission" date="2024-01" db="EMBL/GenBank/DDBJ databases">
        <title>A telomere-to-telomere, gap-free genome of sweet tea (Lithocarpus litseifolius).</title>
        <authorList>
            <person name="Zhou J."/>
        </authorList>
    </citation>
    <scope>NUCLEOTIDE SEQUENCE [LARGE SCALE GENOMIC DNA]</scope>
    <source>
        <strain evidence="2">Zhou-2022a</strain>
        <tissue evidence="2">Leaf</tissue>
    </source>
</reference>
<evidence type="ECO:0000313" key="3">
    <source>
        <dbReference type="EMBL" id="KAK9982883.1"/>
    </source>
</evidence>
<keyword evidence="4" id="KW-1185">Reference proteome</keyword>
<evidence type="ECO:0000256" key="1">
    <source>
        <dbReference type="SAM" id="MobiDB-lite"/>
    </source>
</evidence>
<dbReference type="AlphaFoldDB" id="A0AAW2B9V2"/>
<organism evidence="2 4">
    <name type="scientific">Lithocarpus litseifolius</name>
    <dbReference type="NCBI Taxonomy" id="425828"/>
    <lineage>
        <taxon>Eukaryota</taxon>
        <taxon>Viridiplantae</taxon>
        <taxon>Streptophyta</taxon>
        <taxon>Embryophyta</taxon>
        <taxon>Tracheophyta</taxon>
        <taxon>Spermatophyta</taxon>
        <taxon>Magnoliopsida</taxon>
        <taxon>eudicotyledons</taxon>
        <taxon>Gunneridae</taxon>
        <taxon>Pentapetalae</taxon>
        <taxon>rosids</taxon>
        <taxon>fabids</taxon>
        <taxon>Fagales</taxon>
        <taxon>Fagaceae</taxon>
        <taxon>Lithocarpus</taxon>
    </lineage>
</organism>
<evidence type="ECO:0000313" key="2">
    <source>
        <dbReference type="EMBL" id="KAK9982082.1"/>
    </source>
</evidence>
<sequence>MKKWERPRKIKVRKITTIILIHHYYLSSFPDDERKRELERGSQRRKAAQARKLLIQMRIPCCRIDEAVGIKGSQLKSKARKGRRGLTRLSYLSENGNRRER</sequence>